<dbReference type="CDD" id="cd00371">
    <property type="entry name" value="HMA"/>
    <property type="match status" value="1"/>
</dbReference>
<dbReference type="PROSITE" id="PS50846">
    <property type="entry name" value="HMA_2"/>
    <property type="match status" value="1"/>
</dbReference>
<gene>
    <name evidence="3" type="ORF">I8J34_08660</name>
</gene>
<dbReference type="FunFam" id="3.30.70.100:FF:000001">
    <property type="entry name" value="ATPase copper transporting beta"/>
    <property type="match status" value="1"/>
</dbReference>
<organism evidence="3 4">
    <name type="scientific">Denitromonas iodatirespirans</name>
    <dbReference type="NCBI Taxonomy" id="2795389"/>
    <lineage>
        <taxon>Bacteria</taxon>
        <taxon>Pseudomonadati</taxon>
        <taxon>Pseudomonadota</taxon>
        <taxon>Betaproteobacteria</taxon>
        <taxon>Rhodocyclales</taxon>
        <taxon>Zoogloeaceae</taxon>
        <taxon>Denitromonas</taxon>
    </lineage>
</organism>
<name>A0A944D740_DENI1</name>
<dbReference type="EMBL" id="JAEKFT010000007">
    <property type="protein sequence ID" value="MBT0961245.1"/>
    <property type="molecule type" value="Genomic_DNA"/>
</dbReference>
<sequence length="68" mass="6777">MTQVTIQVGGMSCQGCVKGVTTALQAVPGVQAVNVTLTPGAATVDFDPQRTDAAALRQAVEAAGFDAA</sequence>
<dbReference type="AlphaFoldDB" id="A0A944D740"/>
<evidence type="ECO:0000313" key="4">
    <source>
        <dbReference type="Proteomes" id="UP000694660"/>
    </source>
</evidence>
<reference evidence="4" key="1">
    <citation type="journal article" date="2022" name="ISME J.">
        <title>Genetic and phylogenetic analysis of dissimilatory iodate-reducing bacteria identifies potential niches across the world's oceans.</title>
        <authorList>
            <person name="Reyes-Umana V."/>
            <person name="Henning Z."/>
            <person name="Lee K."/>
            <person name="Barnum T.P."/>
            <person name="Coates J.D."/>
        </authorList>
    </citation>
    <scope>NUCLEOTIDE SEQUENCE [LARGE SCALE GENOMIC DNA]</scope>
    <source>
        <strain evidence="4">IR12</strain>
    </source>
</reference>
<protein>
    <submittedName>
        <fullName evidence="3">Heavy-metal-associated domain-containing protein</fullName>
    </submittedName>
</protein>
<dbReference type="InterPro" id="IPR017969">
    <property type="entry name" value="Heavy-metal-associated_CS"/>
</dbReference>
<comment type="caution">
    <text evidence="3">The sequence shown here is derived from an EMBL/GenBank/DDBJ whole genome shotgun (WGS) entry which is preliminary data.</text>
</comment>
<proteinExistence type="predicted"/>
<dbReference type="PROSITE" id="PS01047">
    <property type="entry name" value="HMA_1"/>
    <property type="match status" value="1"/>
</dbReference>
<feature type="domain" description="HMA" evidence="2">
    <location>
        <begin position="2"/>
        <end position="68"/>
    </location>
</feature>
<keyword evidence="1" id="KW-0479">Metal-binding</keyword>
<dbReference type="SUPFAM" id="SSF55008">
    <property type="entry name" value="HMA, heavy metal-associated domain"/>
    <property type="match status" value="1"/>
</dbReference>
<dbReference type="RefSeq" id="WP_214360998.1">
    <property type="nucleotide sequence ID" value="NZ_JAEKFT010000007.1"/>
</dbReference>
<dbReference type="PANTHER" id="PTHR46594">
    <property type="entry name" value="P-TYPE CATION-TRANSPORTING ATPASE"/>
    <property type="match status" value="1"/>
</dbReference>
<dbReference type="InterPro" id="IPR006121">
    <property type="entry name" value="HMA_dom"/>
</dbReference>
<dbReference type="Proteomes" id="UP000694660">
    <property type="component" value="Unassembled WGS sequence"/>
</dbReference>
<dbReference type="PANTHER" id="PTHR46594:SF4">
    <property type="entry name" value="P-TYPE CATION-TRANSPORTING ATPASE"/>
    <property type="match status" value="1"/>
</dbReference>
<evidence type="ECO:0000259" key="2">
    <source>
        <dbReference type="PROSITE" id="PS50846"/>
    </source>
</evidence>
<keyword evidence="4" id="KW-1185">Reference proteome</keyword>
<accession>A0A944D740</accession>
<evidence type="ECO:0000256" key="1">
    <source>
        <dbReference type="ARBA" id="ARBA00022723"/>
    </source>
</evidence>
<dbReference type="Pfam" id="PF00403">
    <property type="entry name" value="HMA"/>
    <property type="match status" value="1"/>
</dbReference>
<evidence type="ECO:0000313" key="3">
    <source>
        <dbReference type="EMBL" id="MBT0961245.1"/>
    </source>
</evidence>
<dbReference type="Gene3D" id="3.30.70.100">
    <property type="match status" value="1"/>
</dbReference>
<dbReference type="PRINTS" id="PR00942">
    <property type="entry name" value="CUATPASEI"/>
</dbReference>
<dbReference type="GO" id="GO:0046872">
    <property type="term" value="F:metal ion binding"/>
    <property type="evidence" value="ECO:0007669"/>
    <property type="project" value="UniProtKB-KW"/>
</dbReference>
<dbReference type="InterPro" id="IPR036163">
    <property type="entry name" value="HMA_dom_sf"/>
</dbReference>